<accession>A0A426X8H9</accession>
<name>A0A426X8H9_ENSVE</name>
<evidence type="ECO:0000313" key="2">
    <source>
        <dbReference type="EMBL" id="RRT35774.1"/>
    </source>
</evidence>
<dbReference type="Proteomes" id="UP000287651">
    <property type="component" value="Unassembled WGS sequence"/>
</dbReference>
<comment type="caution">
    <text evidence="2">The sequence shown here is derived from an EMBL/GenBank/DDBJ whole genome shotgun (WGS) entry which is preliminary data.</text>
</comment>
<sequence>MATTTTFEYRGSRCSFIVGLLGQIDEQEDHLKIKEDSDIVTFQWLSSQPNFGSRQVPEDVHFAALHLRASKQRNEWPSAPGPAKDKEGLNRKHSQRPRNDGMRSLDHPIQPRTPKDLSQTTSGLKATKGGASPARLIHARTREDLSQTPPLRAVVTRYAAGEDIHLLHSVENPGRLIALAVAEIEEWREREKRSTKSKANKGAVPLKQSVRCDTA</sequence>
<reference evidence="2 3" key="1">
    <citation type="journal article" date="2014" name="Agronomy (Basel)">
        <title>A Draft Genome Sequence for Ensete ventricosum, the Drought-Tolerant Tree Against Hunger.</title>
        <authorList>
            <person name="Harrison J."/>
            <person name="Moore K.A."/>
            <person name="Paszkiewicz K."/>
            <person name="Jones T."/>
            <person name="Grant M."/>
            <person name="Ambacheew D."/>
            <person name="Muzemil S."/>
            <person name="Studholme D.J."/>
        </authorList>
    </citation>
    <scope>NUCLEOTIDE SEQUENCE [LARGE SCALE GENOMIC DNA]</scope>
</reference>
<protein>
    <submittedName>
        <fullName evidence="2">Uncharacterized protein</fullName>
    </submittedName>
</protein>
<evidence type="ECO:0000256" key="1">
    <source>
        <dbReference type="SAM" id="MobiDB-lite"/>
    </source>
</evidence>
<feature type="region of interest" description="Disordered" evidence="1">
    <location>
        <begin position="190"/>
        <end position="215"/>
    </location>
</feature>
<dbReference type="EMBL" id="AMZH03024556">
    <property type="protein sequence ID" value="RRT35774.1"/>
    <property type="molecule type" value="Genomic_DNA"/>
</dbReference>
<gene>
    <name evidence="2" type="ORF">B296_00024779</name>
</gene>
<proteinExistence type="predicted"/>
<feature type="compositionally biased region" description="Basic and acidic residues" evidence="1">
    <location>
        <begin position="97"/>
        <end position="106"/>
    </location>
</feature>
<evidence type="ECO:0000313" key="3">
    <source>
        <dbReference type="Proteomes" id="UP000287651"/>
    </source>
</evidence>
<feature type="region of interest" description="Disordered" evidence="1">
    <location>
        <begin position="71"/>
        <end position="133"/>
    </location>
</feature>
<dbReference type="AlphaFoldDB" id="A0A426X8H9"/>
<organism evidence="2 3">
    <name type="scientific">Ensete ventricosum</name>
    <name type="common">Abyssinian banana</name>
    <name type="synonym">Musa ensete</name>
    <dbReference type="NCBI Taxonomy" id="4639"/>
    <lineage>
        <taxon>Eukaryota</taxon>
        <taxon>Viridiplantae</taxon>
        <taxon>Streptophyta</taxon>
        <taxon>Embryophyta</taxon>
        <taxon>Tracheophyta</taxon>
        <taxon>Spermatophyta</taxon>
        <taxon>Magnoliopsida</taxon>
        <taxon>Liliopsida</taxon>
        <taxon>Zingiberales</taxon>
        <taxon>Musaceae</taxon>
        <taxon>Ensete</taxon>
    </lineage>
</organism>